<dbReference type="Pfam" id="PF04480">
    <property type="entry name" value="DUF559"/>
    <property type="match status" value="1"/>
</dbReference>
<dbReference type="InterPro" id="IPR007569">
    <property type="entry name" value="DUF559"/>
</dbReference>
<dbReference type="GO" id="GO:0004519">
    <property type="term" value="F:endonuclease activity"/>
    <property type="evidence" value="ECO:0007669"/>
    <property type="project" value="UniProtKB-KW"/>
</dbReference>
<organism evidence="3 4">
    <name type="scientific">Gemmata massiliana</name>
    <dbReference type="NCBI Taxonomy" id="1210884"/>
    <lineage>
        <taxon>Bacteria</taxon>
        <taxon>Pseudomonadati</taxon>
        <taxon>Planctomycetota</taxon>
        <taxon>Planctomycetia</taxon>
        <taxon>Gemmatales</taxon>
        <taxon>Gemmataceae</taxon>
        <taxon>Gemmata</taxon>
    </lineage>
</organism>
<dbReference type="KEGG" id="gms:SOIL9_18690"/>
<dbReference type="CDD" id="cd01038">
    <property type="entry name" value="Endonuclease_DUF559"/>
    <property type="match status" value="1"/>
</dbReference>
<feature type="region of interest" description="Disordered" evidence="1">
    <location>
        <begin position="177"/>
        <end position="222"/>
    </location>
</feature>
<dbReference type="PANTHER" id="PTHR38590">
    <property type="entry name" value="BLL0828 PROTEIN"/>
    <property type="match status" value="1"/>
</dbReference>
<dbReference type="AlphaFoldDB" id="A0A6P2D5X2"/>
<dbReference type="EMBL" id="LR593886">
    <property type="protein sequence ID" value="VTR95845.1"/>
    <property type="molecule type" value="Genomic_DNA"/>
</dbReference>
<reference evidence="3 4" key="1">
    <citation type="submission" date="2019-05" db="EMBL/GenBank/DDBJ databases">
        <authorList>
            <consortium name="Science for Life Laboratories"/>
        </authorList>
    </citation>
    <scope>NUCLEOTIDE SEQUENCE [LARGE SCALE GENOMIC DNA]</scope>
    <source>
        <strain evidence="3">Soil9</strain>
    </source>
</reference>
<dbReference type="InterPro" id="IPR011335">
    <property type="entry name" value="Restrct_endonuc-II-like"/>
</dbReference>
<dbReference type="RefSeq" id="WP_315854011.1">
    <property type="nucleotide sequence ID" value="NZ_LR593886.1"/>
</dbReference>
<protein>
    <recommendedName>
        <fullName evidence="2">DUF559 domain-containing protein</fullName>
    </recommendedName>
</protein>
<dbReference type="PANTHER" id="PTHR38590:SF1">
    <property type="entry name" value="BLL0828 PROTEIN"/>
    <property type="match status" value="1"/>
</dbReference>
<dbReference type="Proteomes" id="UP000464178">
    <property type="component" value="Chromosome"/>
</dbReference>
<feature type="domain" description="DUF559" evidence="2">
    <location>
        <begin position="69"/>
        <end position="173"/>
    </location>
</feature>
<keyword evidence="3" id="KW-0255">Endonuclease</keyword>
<evidence type="ECO:0000259" key="2">
    <source>
        <dbReference type="Pfam" id="PF04480"/>
    </source>
</evidence>
<sequence>MKESNPQTPFAFSCADPVSGASPGLVMKDGEAEPNITPSPELPVSLSGMVRGEKRARYVVRGQRVGETKTQLAKELRRQMTPAERILWERLRGNRLGYHFRRQQVIEGYIADFYCHVAALVVEVDGPVHDYQADYDERRTTAFALRGIHVMRFRNNAVVTDTESVVLSITAACAERGAEPNPPAPFPKKEGGADPEPEGFTPSSTPVLSPSLLRGGVGEGLL</sequence>
<dbReference type="SUPFAM" id="SSF52980">
    <property type="entry name" value="Restriction endonuclease-like"/>
    <property type="match status" value="1"/>
</dbReference>
<evidence type="ECO:0000313" key="4">
    <source>
        <dbReference type="Proteomes" id="UP000464178"/>
    </source>
</evidence>
<gene>
    <name evidence="3" type="ORF">SOIL9_18690</name>
</gene>
<keyword evidence="3" id="KW-0378">Hydrolase</keyword>
<dbReference type="Gene3D" id="3.40.960.10">
    <property type="entry name" value="VSR Endonuclease"/>
    <property type="match status" value="1"/>
</dbReference>
<dbReference type="InterPro" id="IPR047216">
    <property type="entry name" value="Endonuclease_DUF559_bact"/>
</dbReference>
<accession>A0A6P2D5X2</accession>
<keyword evidence="3" id="KW-0540">Nuclease</keyword>
<feature type="compositionally biased region" description="Low complexity" evidence="1">
    <location>
        <begin position="201"/>
        <end position="213"/>
    </location>
</feature>
<feature type="region of interest" description="Disordered" evidence="1">
    <location>
        <begin position="23"/>
        <end position="42"/>
    </location>
</feature>
<name>A0A6P2D5X2_9BACT</name>
<proteinExistence type="predicted"/>
<evidence type="ECO:0000256" key="1">
    <source>
        <dbReference type="SAM" id="MobiDB-lite"/>
    </source>
</evidence>
<keyword evidence="4" id="KW-1185">Reference proteome</keyword>
<evidence type="ECO:0000313" key="3">
    <source>
        <dbReference type="EMBL" id="VTR95845.1"/>
    </source>
</evidence>